<evidence type="ECO:0000313" key="3">
    <source>
        <dbReference type="Proteomes" id="UP001176223"/>
    </source>
</evidence>
<dbReference type="SUPFAM" id="SSF56801">
    <property type="entry name" value="Acetyl-CoA synthetase-like"/>
    <property type="match status" value="1"/>
</dbReference>
<reference evidence="2" key="2">
    <citation type="journal article" date="2023" name="Microorganisms">
        <title>Isolation and Genomic Characteristics of Cat-Borne Campylobacter felis sp. nov. and Sheep-Borne Campylobacter ovis sp. nov.</title>
        <authorList>
            <person name="Wang H."/>
            <person name="Li Y."/>
            <person name="Gu Y."/>
            <person name="Zhou G."/>
            <person name="Chen X."/>
            <person name="Zhang X."/>
            <person name="Shao Z."/>
            <person name="Zhang J."/>
            <person name="Zhang M."/>
        </authorList>
    </citation>
    <scope>NUCLEOTIDE SEQUENCE</scope>
    <source>
        <strain evidence="2">XJK33-1</strain>
    </source>
</reference>
<proteinExistence type="predicted"/>
<dbReference type="PANTHER" id="PTHR45527">
    <property type="entry name" value="NONRIBOSOMAL PEPTIDE SYNTHETASE"/>
    <property type="match status" value="1"/>
</dbReference>
<dbReference type="Pfam" id="PF00501">
    <property type="entry name" value="AMP-binding"/>
    <property type="match status" value="1"/>
</dbReference>
<dbReference type="Proteomes" id="UP001176223">
    <property type="component" value="Unassembled WGS sequence"/>
</dbReference>
<dbReference type="PROSITE" id="PS00455">
    <property type="entry name" value="AMP_BINDING"/>
    <property type="match status" value="1"/>
</dbReference>
<dbReference type="Gene3D" id="3.40.50.12780">
    <property type="entry name" value="N-terminal domain of ligase-like"/>
    <property type="match status" value="1"/>
</dbReference>
<comment type="caution">
    <text evidence="2">The sequence shown here is derived from an EMBL/GenBank/DDBJ whole genome shotgun (WGS) entry which is preliminary data.</text>
</comment>
<dbReference type="InterPro" id="IPR042099">
    <property type="entry name" value="ANL_N_sf"/>
</dbReference>
<name>A0ABT7I6X6_9BACT</name>
<dbReference type="InterPro" id="IPR020845">
    <property type="entry name" value="AMP-binding_CS"/>
</dbReference>
<organism evidence="2 3">
    <name type="scientific">Campylobacter felis</name>
    <dbReference type="NCBI Taxonomy" id="2974565"/>
    <lineage>
        <taxon>Bacteria</taxon>
        <taxon>Pseudomonadati</taxon>
        <taxon>Campylobacterota</taxon>
        <taxon>Epsilonproteobacteria</taxon>
        <taxon>Campylobacterales</taxon>
        <taxon>Campylobacteraceae</taxon>
        <taxon>Campylobacter</taxon>
    </lineage>
</organism>
<dbReference type="EMBL" id="JANURU010000051">
    <property type="protein sequence ID" value="MDL0147718.1"/>
    <property type="molecule type" value="Genomic_DNA"/>
</dbReference>
<dbReference type="InterPro" id="IPR000873">
    <property type="entry name" value="AMP-dep_synth/lig_dom"/>
</dbReference>
<evidence type="ECO:0000313" key="2">
    <source>
        <dbReference type="EMBL" id="MDL0147718.1"/>
    </source>
</evidence>
<protein>
    <submittedName>
        <fullName evidence="2">AMP-binding protein</fullName>
    </submittedName>
</protein>
<gene>
    <name evidence="2" type="ORF">NYG95_08965</name>
</gene>
<feature type="domain" description="AMP-dependent synthetase/ligase" evidence="1">
    <location>
        <begin position="9"/>
        <end position="198"/>
    </location>
</feature>
<evidence type="ECO:0000259" key="1">
    <source>
        <dbReference type="Pfam" id="PF00501"/>
    </source>
</evidence>
<dbReference type="RefSeq" id="WP_289234209.1">
    <property type="nucleotide sequence ID" value="NZ_JANURU010000051.1"/>
</dbReference>
<accession>A0ABT7I6X6</accession>
<feature type="non-terminal residue" evidence="2">
    <location>
        <position position="198"/>
    </location>
</feature>
<reference evidence="2" key="1">
    <citation type="submission" date="2022-08" db="EMBL/GenBank/DDBJ databases">
        <authorList>
            <person name="Wang H."/>
        </authorList>
    </citation>
    <scope>NUCLEOTIDE SEQUENCE</scope>
    <source>
        <strain evidence="2">XJK33-1</strain>
    </source>
</reference>
<dbReference type="PANTHER" id="PTHR45527:SF1">
    <property type="entry name" value="FATTY ACID SYNTHASE"/>
    <property type="match status" value="1"/>
</dbReference>
<sequence length="198" mass="22770">MICHIDDFLQKSVKKFPQKMLFKEMGGVSITYKEFDDLSQKVASKLLNTLTPTFTQSPILIILPKSINTLISFFGVAKSGNFYTLLDEKMPLERIEKIIKVLKPKAFITSKNLNYKLDLPTLYTEDFESYERDEEALTKARLRHIDTNLLYVFFTSGSTGLPKGVSISHKSVIDYAFWVSEEFEFDENEIIANQAPLY</sequence>
<keyword evidence="3" id="KW-1185">Reference proteome</keyword>